<accession>A0ABR0ADP1</accession>
<feature type="domain" description="HECT" evidence="6">
    <location>
        <begin position="767"/>
        <end position="1105"/>
    </location>
</feature>
<organism evidence="7 8">
    <name type="scientific">Daphnia magna</name>
    <dbReference type="NCBI Taxonomy" id="35525"/>
    <lineage>
        <taxon>Eukaryota</taxon>
        <taxon>Metazoa</taxon>
        <taxon>Ecdysozoa</taxon>
        <taxon>Arthropoda</taxon>
        <taxon>Crustacea</taxon>
        <taxon>Branchiopoda</taxon>
        <taxon>Diplostraca</taxon>
        <taxon>Cladocera</taxon>
        <taxon>Anomopoda</taxon>
        <taxon>Daphniidae</taxon>
        <taxon>Daphnia</taxon>
    </lineage>
</organism>
<dbReference type="InterPro" id="IPR035983">
    <property type="entry name" value="Hect_E3_ubiquitin_ligase"/>
</dbReference>
<protein>
    <recommendedName>
        <fullName evidence="2">HECT-type E3 ubiquitin transferase</fullName>
        <ecNumber evidence="2">2.3.2.26</ecNumber>
    </recommendedName>
</protein>
<dbReference type="PROSITE" id="PS50237">
    <property type="entry name" value="HECT"/>
    <property type="match status" value="1"/>
</dbReference>
<keyword evidence="3" id="KW-0808">Transferase</keyword>
<reference evidence="7 8" key="1">
    <citation type="journal article" date="2023" name="Nucleic Acids Res.">
        <title>The hologenome of Daphnia magna reveals possible DNA methylation and microbiome-mediated evolution of the host genome.</title>
        <authorList>
            <person name="Chaturvedi A."/>
            <person name="Li X."/>
            <person name="Dhandapani V."/>
            <person name="Marshall H."/>
            <person name="Kissane S."/>
            <person name="Cuenca-Cambronero M."/>
            <person name="Asole G."/>
            <person name="Calvet F."/>
            <person name="Ruiz-Romero M."/>
            <person name="Marangio P."/>
            <person name="Guigo R."/>
            <person name="Rago D."/>
            <person name="Mirbahai L."/>
            <person name="Eastwood N."/>
            <person name="Colbourne J.K."/>
            <person name="Zhou J."/>
            <person name="Mallon E."/>
            <person name="Orsini L."/>
        </authorList>
    </citation>
    <scope>NUCLEOTIDE SEQUENCE [LARGE SCALE GENOMIC DNA]</scope>
    <source>
        <strain evidence="7">LRV0_1</strain>
    </source>
</reference>
<dbReference type="PROSITE" id="PS50096">
    <property type="entry name" value="IQ"/>
    <property type="match status" value="1"/>
</dbReference>
<dbReference type="EMBL" id="JAOYFB010000037">
    <property type="protein sequence ID" value="KAK4023237.1"/>
    <property type="molecule type" value="Genomic_DNA"/>
</dbReference>
<evidence type="ECO:0000256" key="1">
    <source>
        <dbReference type="ARBA" id="ARBA00000885"/>
    </source>
</evidence>
<dbReference type="CDD" id="cd23767">
    <property type="entry name" value="IQCD"/>
    <property type="match status" value="1"/>
</dbReference>
<evidence type="ECO:0000256" key="2">
    <source>
        <dbReference type="ARBA" id="ARBA00012485"/>
    </source>
</evidence>
<name>A0ABR0ADP1_9CRUS</name>
<dbReference type="Gene3D" id="3.30.2160.10">
    <property type="entry name" value="Hect, E3 ligase catalytic domain"/>
    <property type="match status" value="1"/>
</dbReference>
<comment type="catalytic activity">
    <reaction evidence="1">
        <text>S-ubiquitinyl-[E2 ubiquitin-conjugating enzyme]-L-cysteine + [acceptor protein]-L-lysine = [E2 ubiquitin-conjugating enzyme]-L-cysteine + N(6)-ubiquitinyl-[acceptor protein]-L-lysine.</text>
        <dbReference type="EC" id="2.3.2.26"/>
    </reaction>
</comment>
<dbReference type="Gene3D" id="3.90.1750.10">
    <property type="entry name" value="Hect, E3 ligase catalytic domains"/>
    <property type="match status" value="1"/>
</dbReference>
<dbReference type="Pfam" id="PF00632">
    <property type="entry name" value="HECT"/>
    <property type="match status" value="1"/>
</dbReference>
<keyword evidence="4 5" id="KW-0833">Ubl conjugation pathway</keyword>
<evidence type="ECO:0000256" key="4">
    <source>
        <dbReference type="ARBA" id="ARBA00022786"/>
    </source>
</evidence>
<dbReference type="Proteomes" id="UP001234178">
    <property type="component" value="Unassembled WGS sequence"/>
</dbReference>
<dbReference type="PANTHER" id="PTHR45700">
    <property type="entry name" value="UBIQUITIN-PROTEIN LIGASE E3C"/>
    <property type="match status" value="1"/>
</dbReference>
<dbReference type="PANTHER" id="PTHR45700:SF2">
    <property type="entry name" value="UBIQUITIN-PROTEIN LIGASE E3C"/>
    <property type="match status" value="1"/>
</dbReference>
<sequence length="1105" mass="126200">MFSLRPAKAIESSARFKMKSNSHESVKDVCSFDSLLQNLIIEEPITATKKYCTRTNIVIFEMFSFEGEYRRKPVQSLGGASKHSQRDIFLQRTQLERQKREDLRRQNQSAVIIQAFFRGCRARSLQKHIQRQEFETVQAAHLQNVDLQLLTSLIKHLEFFFDKEKDANKLIWLSQMVIKNSSNIMKQCQTERQFTFTLAQFLSLTLCYICNTIHSSTGESKGSHWRVLEIFLNAEGWSKIVGIQSADMILGSIFFSLSQKGYFTRLRQIIDAKVPPLVEPTTRAPNPLSGCLLDFLIQPIEFACGTLDMSHRNTIVKSFRQEFLEPAYSEPIINFILPCLTQNNYKIPLLCMLENNEVCGRNPWLLHSVLVLADRHPELKHDRVLSVYVATVSRLSGCLQFMHTAEVEEDNDDSDEEDMKTNLFKAAEHDIMTRCCEILNNINTVNVLVSALRIPGVLPDLCIIAHNLLLSDRLALHKCRLLYTLAFKPCYLQQLLVHIKSEKQISLFGSSDTSLILLLAKGVHLTPSESQRIVPVLDVFCSLFSHLLVTLDDSEFYNESDPVNGAMPFKLFEVVELASTLRDVCLGLVELAYPDTRPSTSFNFIKARTSTGSSEEDTRIWMHLFKSTVNLVSQLHTRDTRRPFCQSGLWVTGRIALPLERNGQVSLRRQGRLQRPFRAIRPLTRNEIEEEGNSMLSTREVRTLAILREIPFVFSFTDRVKMWQQWILNDKMQQQGEANFLRGPSIQVMIRRNYIYEDAFDKLSLENEPNLRWKLRVQLTNAVGLDEAGVDGGGIFREFLSELLKTSFDPNRGFFRLTHDNLLYPNPGVAVLVSDFPAHYFFIGRMLGKALYENLLVELPMADFFLSKIIGQASASLDVHHLASLDPVLHKNLLYLRHYDGDVTELGLDFTIVSSELGETKVEELKPNGSNIPVTSSNRIEYIHLVADYKLNKQIRLQCNAFRQGLANVIDIEWLQTFSYRELQVLVSGAYTPVDLEDLKQHTHYAGGYTSTHPVIQGFWRVVSKFDDSGKRHLLKFVTSCSRPPLLGFKELDPPFCIQNAGTDDRLPTASTCMNLLKLPEFHDENVLRDKLIYALQSGAGFELS</sequence>
<keyword evidence="8" id="KW-1185">Reference proteome</keyword>
<evidence type="ECO:0000313" key="8">
    <source>
        <dbReference type="Proteomes" id="UP001234178"/>
    </source>
</evidence>
<evidence type="ECO:0000313" key="7">
    <source>
        <dbReference type="EMBL" id="KAK4023237.1"/>
    </source>
</evidence>
<dbReference type="EC" id="2.3.2.26" evidence="2"/>
<gene>
    <name evidence="7" type="ORF">OUZ56_008660</name>
</gene>
<proteinExistence type="predicted"/>
<comment type="caution">
    <text evidence="7">The sequence shown here is derived from an EMBL/GenBank/DDBJ whole genome shotgun (WGS) entry which is preliminary data.</text>
</comment>
<evidence type="ECO:0000256" key="5">
    <source>
        <dbReference type="PROSITE-ProRule" id="PRU00104"/>
    </source>
</evidence>
<dbReference type="SUPFAM" id="SSF56204">
    <property type="entry name" value="Hect, E3 ligase catalytic domain"/>
    <property type="match status" value="1"/>
</dbReference>
<dbReference type="InterPro" id="IPR000569">
    <property type="entry name" value="HECT_dom"/>
</dbReference>
<dbReference type="SMART" id="SM00119">
    <property type="entry name" value="HECTc"/>
    <property type="match status" value="1"/>
</dbReference>
<evidence type="ECO:0000259" key="6">
    <source>
        <dbReference type="PROSITE" id="PS50237"/>
    </source>
</evidence>
<dbReference type="CDD" id="cd00078">
    <property type="entry name" value="HECTc"/>
    <property type="match status" value="1"/>
</dbReference>
<dbReference type="Gene3D" id="3.30.2410.10">
    <property type="entry name" value="Hect, E3 ligase catalytic domain"/>
    <property type="match status" value="1"/>
</dbReference>
<dbReference type="InterPro" id="IPR044611">
    <property type="entry name" value="E3A/B/C-like"/>
</dbReference>
<feature type="active site" description="Glycyl thioester intermediate" evidence="5">
    <location>
        <position position="1073"/>
    </location>
</feature>
<evidence type="ECO:0000256" key="3">
    <source>
        <dbReference type="ARBA" id="ARBA00022679"/>
    </source>
</evidence>